<organism evidence="1 2">
    <name type="scientific">Paracholeplasma manati</name>
    <dbReference type="NCBI Taxonomy" id="591373"/>
    <lineage>
        <taxon>Bacteria</taxon>
        <taxon>Bacillati</taxon>
        <taxon>Mycoplasmatota</taxon>
        <taxon>Mollicutes</taxon>
        <taxon>Acholeplasmatales</taxon>
        <taxon>Acholeplasmataceae</taxon>
        <taxon>Paracholeplasma</taxon>
    </lineage>
</organism>
<evidence type="ECO:0000313" key="2">
    <source>
        <dbReference type="Proteomes" id="UP001177160"/>
    </source>
</evidence>
<sequence>MFEDIPMSIKMTHKTFPEIKDLHAGNRIDESGILDILSYIDHRYDCADFRLICILRSLYQYQTLISKETLNQMKKTVLGFKYHMADPGFDGMCFWSENHQLIFSACEYLAGSLYPNEVFTNTKALGSFHKDRGYQHLMYWFKTRFELGFVEFHSNTYYEEDVAPLSLLIEFGRDVEIQKQATILMDLLMLDFALLHHKGYFSAASGRCYDKQKMDPNQQDVLDIIQKAFDLGPVQTYDYTRLSADFILNSVYQVPQVIKGIVRDHSTKIIQDSNGLYLSEVTNYFKQKKDYYTTGLYLWSMEAFTNHESIELTIDMFHDWQLKHNTFLKDLKTFDNVIFKKLHLLKPLIGLLNPTTQGVAIERANVYTYKHKDFMLSTAQMYVPKTFGDQHHVGGAILDQNTSVFITHPAKAFFKDNSRNFSPSYWVGNGIMPFAYQHENTALYVFDLTPRSGLFEKKRALFTHAYFPEAQFDEVITQSNYIIGVKGKAMIGVQGLNPIERYDAFELRQMGKYTAWAMTVVYLDDVSLEDFNLRLSRSALIKDKHRYAYQNIEIDTKSCTAFYQKQMVNTEYPRLVSPYGTIERNPSTIQVHYENQTLTLNIKELIRDESIS</sequence>
<dbReference type="EMBL" id="JAOVQM010000008">
    <property type="protein sequence ID" value="MCV2232719.1"/>
    <property type="molecule type" value="Genomic_DNA"/>
</dbReference>
<name>A0ABT2Y7J5_9MOLU</name>
<evidence type="ECO:0000313" key="1">
    <source>
        <dbReference type="EMBL" id="MCV2232719.1"/>
    </source>
</evidence>
<gene>
    <name evidence="1" type="ORF">N7548_07795</name>
</gene>
<proteinExistence type="predicted"/>
<keyword evidence="2" id="KW-1185">Reference proteome</keyword>
<comment type="caution">
    <text evidence="1">The sequence shown here is derived from an EMBL/GenBank/DDBJ whole genome shotgun (WGS) entry which is preliminary data.</text>
</comment>
<dbReference type="Proteomes" id="UP001177160">
    <property type="component" value="Unassembled WGS sequence"/>
</dbReference>
<reference evidence="1" key="1">
    <citation type="submission" date="2022-09" db="EMBL/GenBank/DDBJ databases">
        <title>Novel Mycoplasma species identified in domestic and wild animals.</title>
        <authorList>
            <person name="Volokhov D.V."/>
            <person name="Furtak V.A."/>
            <person name="Zagorodnyaya T.A."/>
        </authorList>
    </citation>
    <scope>NUCLEOTIDE SEQUENCE</scope>
    <source>
        <strain evidence="1">Oakley</strain>
    </source>
</reference>
<dbReference type="RefSeq" id="WP_263608908.1">
    <property type="nucleotide sequence ID" value="NZ_JAOVQM010000008.1"/>
</dbReference>
<protein>
    <recommendedName>
        <fullName evidence="3">Heparin-sulfate lyase N-terminal domain-containing protein</fullName>
    </recommendedName>
</protein>
<evidence type="ECO:0008006" key="3">
    <source>
        <dbReference type="Google" id="ProtNLM"/>
    </source>
</evidence>
<accession>A0ABT2Y7J5</accession>